<dbReference type="Pfam" id="PF08029">
    <property type="entry name" value="HisG_C"/>
    <property type="match status" value="1"/>
</dbReference>
<dbReference type="InterPro" id="IPR015867">
    <property type="entry name" value="N-reg_PII/ATP_PRibTrfase_C"/>
</dbReference>
<evidence type="ECO:0000256" key="1">
    <source>
        <dbReference type="ARBA" id="ARBA00000915"/>
    </source>
</evidence>
<comment type="subcellular location">
    <subcellularLocation>
        <location evidence="11">Cytoplasm</location>
    </subcellularLocation>
</comment>
<dbReference type="NCBIfam" id="TIGR03455">
    <property type="entry name" value="HisG_C-term"/>
    <property type="match status" value="1"/>
</dbReference>
<keyword evidence="7 11" id="KW-0328">Glycosyltransferase</keyword>
<keyword evidence="15" id="KW-1185">Reference proteome</keyword>
<evidence type="ECO:0000256" key="11">
    <source>
        <dbReference type="HAMAP-Rule" id="MF_00079"/>
    </source>
</evidence>
<evidence type="ECO:0000256" key="6">
    <source>
        <dbReference type="ARBA" id="ARBA00022605"/>
    </source>
</evidence>
<dbReference type="RefSeq" id="WP_369329449.1">
    <property type="nucleotide sequence ID" value="NZ_JAULBC010000003.1"/>
</dbReference>
<dbReference type="EC" id="2.4.2.17" evidence="4 11"/>
<keyword evidence="11" id="KW-0479">Metal-binding</keyword>
<evidence type="ECO:0000259" key="13">
    <source>
        <dbReference type="Pfam" id="PF08029"/>
    </source>
</evidence>
<comment type="caution">
    <text evidence="14">The sequence shown here is derived from an EMBL/GenBank/DDBJ whole genome shotgun (WGS) entry which is preliminary data.</text>
</comment>
<keyword evidence="8 11" id="KW-0808">Transferase</keyword>
<accession>A0ABV3ZDT3</accession>
<feature type="domain" description="ATP phosphoribosyltransferase catalytic" evidence="12">
    <location>
        <begin position="63"/>
        <end position="217"/>
    </location>
</feature>
<evidence type="ECO:0000259" key="12">
    <source>
        <dbReference type="Pfam" id="PF01634"/>
    </source>
</evidence>
<keyword evidence="11" id="KW-0460">Magnesium</keyword>
<dbReference type="PANTHER" id="PTHR21403">
    <property type="entry name" value="ATP PHOSPHORIBOSYLTRANSFERASE ATP-PRTASE"/>
    <property type="match status" value="1"/>
</dbReference>
<comment type="activity regulation">
    <text evidence="11">Feedback inhibited by histidine.</text>
</comment>
<dbReference type="InterPro" id="IPR020621">
    <property type="entry name" value="ATP-PRT_HisG_long"/>
</dbReference>
<comment type="similarity">
    <text evidence="3 11">Belongs to the ATP phosphoribosyltransferase family. Long subfamily.</text>
</comment>
<dbReference type="InterPro" id="IPR001348">
    <property type="entry name" value="ATP_PRibTrfase_HisG"/>
</dbReference>
<dbReference type="Proteomes" id="UP001560573">
    <property type="component" value="Unassembled WGS sequence"/>
</dbReference>
<dbReference type="Gene3D" id="3.30.70.120">
    <property type="match status" value="1"/>
</dbReference>
<dbReference type="Gene3D" id="3.40.190.10">
    <property type="entry name" value="Periplasmic binding protein-like II"/>
    <property type="match status" value="2"/>
</dbReference>
<comment type="catalytic activity">
    <reaction evidence="1 11">
        <text>1-(5-phospho-beta-D-ribosyl)-ATP + diphosphate = 5-phospho-alpha-D-ribose 1-diphosphate + ATP</text>
        <dbReference type="Rhea" id="RHEA:18473"/>
        <dbReference type="ChEBI" id="CHEBI:30616"/>
        <dbReference type="ChEBI" id="CHEBI:33019"/>
        <dbReference type="ChEBI" id="CHEBI:58017"/>
        <dbReference type="ChEBI" id="CHEBI:73183"/>
        <dbReference type="EC" id="2.4.2.17"/>
    </reaction>
</comment>
<keyword evidence="11" id="KW-0963">Cytoplasm</keyword>
<dbReference type="InterPro" id="IPR013115">
    <property type="entry name" value="HisG_C"/>
</dbReference>
<organism evidence="14 15">
    <name type="scientific">Danxiaibacter flavus</name>
    <dbReference type="NCBI Taxonomy" id="3049108"/>
    <lineage>
        <taxon>Bacteria</taxon>
        <taxon>Pseudomonadati</taxon>
        <taxon>Bacteroidota</taxon>
        <taxon>Chitinophagia</taxon>
        <taxon>Chitinophagales</taxon>
        <taxon>Chitinophagaceae</taxon>
        <taxon>Danxiaibacter</taxon>
    </lineage>
</organism>
<dbReference type="InterPro" id="IPR018198">
    <property type="entry name" value="ATP_PRibTrfase_CS"/>
</dbReference>
<keyword evidence="6 11" id="KW-0028">Amino-acid biosynthesis</keyword>
<keyword evidence="11" id="KW-0067">ATP-binding</keyword>
<dbReference type="EMBL" id="JAULBC010000003">
    <property type="protein sequence ID" value="MEX6688042.1"/>
    <property type="molecule type" value="Genomic_DNA"/>
</dbReference>
<evidence type="ECO:0000256" key="5">
    <source>
        <dbReference type="ARBA" id="ARBA00020998"/>
    </source>
</evidence>
<dbReference type="PANTHER" id="PTHR21403:SF8">
    <property type="entry name" value="ATP PHOSPHORIBOSYLTRANSFERASE"/>
    <property type="match status" value="1"/>
</dbReference>
<comment type="pathway">
    <text evidence="2 11">Amino-acid biosynthesis; L-histidine biosynthesis; L-histidine from 5-phospho-alpha-D-ribose 1-diphosphate: step 1/9.</text>
</comment>
<evidence type="ECO:0000256" key="4">
    <source>
        <dbReference type="ARBA" id="ARBA00011946"/>
    </source>
</evidence>
<protein>
    <recommendedName>
        <fullName evidence="5 11">ATP phosphoribosyltransferase</fullName>
        <shortName evidence="11">ATP-PRT</shortName>
        <shortName evidence="11">ATP-PRTase</shortName>
        <ecNumber evidence="4 11">2.4.2.17</ecNumber>
    </recommendedName>
</protein>
<dbReference type="InterPro" id="IPR013820">
    <property type="entry name" value="ATP_PRibTrfase_cat"/>
</dbReference>
<dbReference type="Pfam" id="PF01634">
    <property type="entry name" value="HisG"/>
    <property type="match status" value="1"/>
</dbReference>
<comment type="function">
    <text evidence="10 11">Catalyzes the condensation of ATP and 5-phosphoribose 1-diphosphate to form N'-(5'-phosphoribosyl)-ATP (PR-ATP). Has a crucial role in the pathway because the rate of histidine biosynthesis seems to be controlled primarily by regulation of HisG enzymatic activity.</text>
</comment>
<evidence type="ECO:0000256" key="2">
    <source>
        <dbReference type="ARBA" id="ARBA00004667"/>
    </source>
</evidence>
<gene>
    <name evidence="11 14" type="primary">hisG</name>
    <name evidence="14" type="ORF">QTN47_11080</name>
</gene>
<dbReference type="HAMAP" id="MF_00079">
    <property type="entry name" value="HisG_Long"/>
    <property type="match status" value="1"/>
</dbReference>
<dbReference type="SUPFAM" id="SSF53850">
    <property type="entry name" value="Periplasmic binding protein-like II"/>
    <property type="match status" value="1"/>
</dbReference>
<dbReference type="PROSITE" id="PS01316">
    <property type="entry name" value="ATP_P_PHORIBOSYLTR"/>
    <property type="match status" value="1"/>
</dbReference>
<evidence type="ECO:0000256" key="7">
    <source>
        <dbReference type="ARBA" id="ARBA00022676"/>
    </source>
</evidence>
<reference evidence="14 15" key="1">
    <citation type="submission" date="2023-07" db="EMBL/GenBank/DDBJ databases">
        <authorList>
            <person name="Lian W.-H."/>
        </authorList>
    </citation>
    <scope>NUCLEOTIDE SEQUENCE [LARGE SCALE GENOMIC DNA]</scope>
    <source>
        <strain evidence="14 15">SYSU DXS3180</strain>
    </source>
</reference>
<evidence type="ECO:0000313" key="14">
    <source>
        <dbReference type="EMBL" id="MEX6688042.1"/>
    </source>
</evidence>
<evidence type="ECO:0000256" key="3">
    <source>
        <dbReference type="ARBA" id="ARBA00007955"/>
    </source>
</evidence>
<comment type="cofactor">
    <cofactor evidence="11">
        <name>Mg(2+)</name>
        <dbReference type="ChEBI" id="CHEBI:18420"/>
    </cofactor>
</comment>
<evidence type="ECO:0000256" key="9">
    <source>
        <dbReference type="ARBA" id="ARBA00023102"/>
    </source>
</evidence>
<proteinExistence type="inferred from homology"/>
<keyword evidence="9 11" id="KW-0368">Histidine biosynthesis</keyword>
<sequence length="297" mass="32351">MSTTNANNQSANNGILKIAIQKSGRLHDDSMKLLKECGIDVSNGVNKLKSEASNFPLEVFFLRDDDIPQYVEDAVADIGIVGENVVYEKKKKVDVVEKLGFGKCRLSIAVQKGDVYNDVSFLEGKRIATSYPVIVKDFLNEKGINAEIHEISGSVEIAPGIGLAQAICDLVSSGSTLFMNGLTEVETILQSQAILIKNTQLSAEQQAILNKLLFRIQAVKKAKNNKYVLLNAPNDQLEQIISLLPGMKSPTVLPLAEKGWSSVHSVISESTFWDIIEKLKAAGAQGILVVPIEKMIV</sequence>
<evidence type="ECO:0000313" key="15">
    <source>
        <dbReference type="Proteomes" id="UP001560573"/>
    </source>
</evidence>
<feature type="domain" description="Histidine biosynthesis HisG C-terminal" evidence="13">
    <location>
        <begin position="222"/>
        <end position="294"/>
    </location>
</feature>
<dbReference type="SUPFAM" id="SSF54913">
    <property type="entry name" value="GlnB-like"/>
    <property type="match status" value="1"/>
</dbReference>
<dbReference type="NCBIfam" id="TIGR00070">
    <property type="entry name" value="hisG"/>
    <property type="match status" value="1"/>
</dbReference>
<keyword evidence="11" id="KW-0547">Nucleotide-binding</keyword>
<dbReference type="InterPro" id="IPR011322">
    <property type="entry name" value="N-reg_PII-like_a/b"/>
</dbReference>
<evidence type="ECO:0000256" key="8">
    <source>
        <dbReference type="ARBA" id="ARBA00022679"/>
    </source>
</evidence>
<evidence type="ECO:0000256" key="10">
    <source>
        <dbReference type="ARBA" id="ARBA00024861"/>
    </source>
</evidence>
<name>A0ABV3ZDT3_9BACT</name>
<dbReference type="GO" id="GO:0003879">
    <property type="term" value="F:ATP phosphoribosyltransferase activity"/>
    <property type="evidence" value="ECO:0007669"/>
    <property type="project" value="UniProtKB-EC"/>
</dbReference>